<evidence type="ECO:0000313" key="2">
    <source>
        <dbReference type="Proteomes" id="UP000305067"/>
    </source>
</evidence>
<evidence type="ECO:0000313" key="1">
    <source>
        <dbReference type="EMBL" id="TFK98654.1"/>
    </source>
</evidence>
<gene>
    <name evidence="1" type="ORF">BDV98DRAFT_199998</name>
</gene>
<dbReference type="AlphaFoldDB" id="A0A5C3Q9A1"/>
<dbReference type="EMBL" id="ML178838">
    <property type="protein sequence ID" value="TFK98654.1"/>
    <property type="molecule type" value="Genomic_DNA"/>
</dbReference>
<reference evidence="1 2" key="1">
    <citation type="journal article" date="2019" name="Nat. Ecol. Evol.">
        <title>Megaphylogeny resolves global patterns of mushroom evolution.</title>
        <authorList>
            <person name="Varga T."/>
            <person name="Krizsan K."/>
            <person name="Foldi C."/>
            <person name="Dima B."/>
            <person name="Sanchez-Garcia M."/>
            <person name="Sanchez-Ramirez S."/>
            <person name="Szollosi G.J."/>
            <person name="Szarkandi J.G."/>
            <person name="Papp V."/>
            <person name="Albert L."/>
            <person name="Andreopoulos W."/>
            <person name="Angelini C."/>
            <person name="Antonin V."/>
            <person name="Barry K.W."/>
            <person name="Bougher N.L."/>
            <person name="Buchanan P."/>
            <person name="Buyck B."/>
            <person name="Bense V."/>
            <person name="Catcheside P."/>
            <person name="Chovatia M."/>
            <person name="Cooper J."/>
            <person name="Damon W."/>
            <person name="Desjardin D."/>
            <person name="Finy P."/>
            <person name="Geml J."/>
            <person name="Haridas S."/>
            <person name="Hughes K."/>
            <person name="Justo A."/>
            <person name="Karasinski D."/>
            <person name="Kautmanova I."/>
            <person name="Kiss B."/>
            <person name="Kocsube S."/>
            <person name="Kotiranta H."/>
            <person name="LaButti K.M."/>
            <person name="Lechner B.E."/>
            <person name="Liimatainen K."/>
            <person name="Lipzen A."/>
            <person name="Lukacs Z."/>
            <person name="Mihaltcheva S."/>
            <person name="Morgado L.N."/>
            <person name="Niskanen T."/>
            <person name="Noordeloos M.E."/>
            <person name="Ohm R.A."/>
            <person name="Ortiz-Santana B."/>
            <person name="Ovrebo C."/>
            <person name="Racz N."/>
            <person name="Riley R."/>
            <person name="Savchenko A."/>
            <person name="Shiryaev A."/>
            <person name="Soop K."/>
            <person name="Spirin V."/>
            <person name="Szebenyi C."/>
            <person name="Tomsovsky M."/>
            <person name="Tulloss R.E."/>
            <person name="Uehling J."/>
            <person name="Grigoriev I.V."/>
            <person name="Vagvolgyi C."/>
            <person name="Papp T."/>
            <person name="Martin F.M."/>
            <person name="Miettinen O."/>
            <person name="Hibbett D.S."/>
            <person name="Nagy L.G."/>
        </authorList>
    </citation>
    <scope>NUCLEOTIDE SEQUENCE [LARGE SCALE GENOMIC DNA]</scope>
    <source>
        <strain evidence="1 2">CBS 309.79</strain>
    </source>
</reference>
<name>A0A5C3Q9A1_9AGAR</name>
<sequence length="168" mass="18201">MSLDDSTTFSVPVWDIDDQLSDELLDMTIREVWIWCPTTTGTPHWRSNFMLHHSESAAGKKASLSLDMYQPIAINRADASLVANGAVRDAATETNLVGSLRILGRNDERISIRPGIVVKMPFLRDCSARALLDFVRSEASTGTCSARVEAAVSTGTCASTKNLLGLGT</sequence>
<accession>A0A5C3Q9A1</accession>
<dbReference type="Proteomes" id="UP000305067">
    <property type="component" value="Unassembled WGS sequence"/>
</dbReference>
<organism evidence="1 2">
    <name type="scientific">Pterulicium gracile</name>
    <dbReference type="NCBI Taxonomy" id="1884261"/>
    <lineage>
        <taxon>Eukaryota</taxon>
        <taxon>Fungi</taxon>
        <taxon>Dikarya</taxon>
        <taxon>Basidiomycota</taxon>
        <taxon>Agaricomycotina</taxon>
        <taxon>Agaricomycetes</taxon>
        <taxon>Agaricomycetidae</taxon>
        <taxon>Agaricales</taxon>
        <taxon>Pleurotineae</taxon>
        <taxon>Pterulaceae</taxon>
        <taxon>Pterulicium</taxon>
    </lineage>
</organism>
<protein>
    <submittedName>
        <fullName evidence="1">Uncharacterized protein</fullName>
    </submittedName>
</protein>
<proteinExistence type="predicted"/>
<keyword evidence="2" id="KW-1185">Reference proteome</keyword>